<dbReference type="EMBL" id="CAJHNH020004465">
    <property type="protein sequence ID" value="CAG5131103.1"/>
    <property type="molecule type" value="Genomic_DNA"/>
</dbReference>
<dbReference type="GO" id="GO:0005509">
    <property type="term" value="F:calcium ion binding"/>
    <property type="evidence" value="ECO:0007669"/>
    <property type="project" value="InterPro"/>
</dbReference>
<dbReference type="CDD" id="cd00051">
    <property type="entry name" value="EFh"/>
    <property type="match status" value="1"/>
</dbReference>
<dbReference type="InterPro" id="IPR002048">
    <property type="entry name" value="EF_hand_dom"/>
</dbReference>
<name>A0A8S3ZNJ5_9EUPU</name>
<sequence length="229" mass="25829">MPLKANKKKEHPDRKKKSKHKHKTVKSGTVEYLVQEPTVQTLAVPSLRSPGEGLLNLLRSPAVCRKEVHGIRVTGRILEQLTPQEIRDLRFVFELFDLNSDGYLGPVEVWQALSTLGFTISRTEAAQEVQDISFGKRKEVSLSEFLEIVIDRQGDDRDSHCEIMKVFALFDLDSTGNVSAKTLQEVCRKAGVSLTRKELDEMVEEADINGDGCIDQAEFLRIMLQTSLF</sequence>
<reference evidence="5" key="1">
    <citation type="submission" date="2021-04" db="EMBL/GenBank/DDBJ databases">
        <authorList>
            <consortium name="Molecular Ecology Group"/>
        </authorList>
    </citation>
    <scope>NUCLEOTIDE SEQUENCE</scope>
</reference>
<dbReference type="InterPro" id="IPR050230">
    <property type="entry name" value="CALM/Myosin/TropC-like"/>
</dbReference>
<evidence type="ECO:0000256" key="1">
    <source>
        <dbReference type="ARBA" id="ARBA00022737"/>
    </source>
</evidence>
<dbReference type="FunFam" id="1.10.238.10:FF:000003">
    <property type="entry name" value="Calmodulin A"/>
    <property type="match status" value="1"/>
</dbReference>
<dbReference type="SUPFAM" id="SSF47473">
    <property type="entry name" value="EF-hand"/>
    <property type="match status" value="1"/>
</dbReference>
<accession>A0A8S3ZNJ5</accession>
<dbReference type="PROSITE" id="PS50222">
    <property type="entry name" value="EF_HAND_2"/>
    <property type="match status" value="3"/>
</dbReference>
<evidence type="ECO:0000313" key="5">
    <source>
        <dbReference type="EMBL" id="CAG5131103.1"/>
    </source>
</evidence>
<keyword evidence="1" id="KW-0677">Repeat</keyword>
<feature type="compositionally biased region" description="Basic residues" evidence="3">
    <location>
        <begin position="1"/>
        <end position="25"/>
    </location>
</feature>
<organism evidence="5 6">
    <name type="scientific">Candidula unifasciata</name>
    <dbReference type="NCBI Taxonomy" id="100452"/>
    <lineage>
        <taxon>Eukaryota</taxon>
        <taxon>Metazoa</taxon>
        <taxon>Spiralia</taxon>
        <taxon>Lophotrochozoa</taxon>
        <taxon>Mollusca</taxon>
        <taxon>Gastropoda</taxon>
        <taxon>Heterobranchia</taxon>
        <taxon>Euthyneura</taxon>
        <taxon>Panpulmonata</taxon>
        <taxon>Eupulmonata</taxon>
        <taxon>Stylommatophora</taxon>
        <taxon>Helicina</taxon>
        <taxon>Helicoidea</taxon>
        <taxon>Geomitridae</taxon>
        <taxon>Candidula</taxon>
    </lineage>
</organism>
<feature type="domain" description="EF-hand" evidence="4">
    <location>
        <begin position="162"/>
        <end position="193"/>
    </location>
</feature>
<gene>
    <name evidence="5" type="ORF">CUNI_LOCUS16661</name>
</gene>
<evidence type="ECO:0000256" key="2">
    <source>
        <dbReference type="ARBA" id="ARBA00022837"/>
    </source>
</evidence>
<evidence type="ECO:0000256" key="3">
    <source>
        <dbReference type="SAM" id="MobiDB-lite"/>
    </source>
</evidence>
<dbReference type="Gene3D" id="1.10.238.10">
    <property type="entry name" value="EF-hand"/>
    <property type="match status" value="2"/>
</dbReference>
<comment type="caution">
    <text evidence="5">The sequence shown here is derived from an EMBL/GenBank/DDBJ whole genome shotgun (WGS) entry which is preliminary data.</text>
</comment>
<dbReference type="PROSITE" id="PS00018">
    <property type="entry name" value="EF_HAND_1"/>
    <property type="match status" value="2"/>
</dbReference>
<feature type="domain" description="EF-hand" evidence="4">
    <location>
        <begin position="194"/>
        <end position="229"/>
    </location>
</feature>
<protein>
    <recommendedName>
        <fullName evidence="4">EF-hand domain-containing protein</fullName>
    </recommendedName>
</protein>
<dbReference type="PANTHER" id="PTHR23048:SF59">
    <property type="entry name" value="EF-HAND SUPERFAMILY PROTEIN"/>
    <property type="match status" value="1"/>
</dbReference>
<proteinExistence type="predicted"/>
<dbReference type="SMART" id="SM00054">
    <property type="entry name" value="EFh"/>
    <property type="match status" value="3"/>
</dbReference>
<keyword evidence="2" id="KW-0106">Calcium</keyword>
<keyword evidence="6" id="KW-1185">Reference proteome</keyword>
<feature type="region of interest" description="Disordered" evidence="3">
    <location>
        <begin position="1"/>
        <end position="26"/>
    </location>
</feature>
<dbReference type="PANTHER" id="PTHR23048">
    <property type="entry name" value="MYOSIN LIGHT CHAIN 1, 3"/>
    <property type="match status" value="1"/>
</dbReference>
<dbReference type="InterPro" id="IPR018247">
    <property type="entry name" value="EF_Hand_1_Ca_BS"/>
</dbReference>
<dbReference type="OrthoDB" id="343296at2759"/>
<dbReference type="GO" id="GO:0016460">
    <property type="term" value="C:myosin II complex"/>
    <property type="evidence" value="ECO:0007669"/>
    <property type="project" value="TreeGrafter"/>
</dbReference>
<dbReference type="AlphaFoldDB" id="A0A8S3ZNJ5"/>
<dbReference type="Proteomes" id="UP000678393">
    <property type="component" value="Unassembled WGS sequence"/>
</dbReference>
<dbReference type="InterPro" id="IPR011992">
    <property type="entry name" value="EF-hand-dom_pair"/>
</dbReference>
<dbReference type="Pfam" id="PF13499">
    <property type="entry name" value="EF-hand_7"/>
    <property type="match status" value="2"/>
</dbReference>
<feature type="domain" description="EF-hand" evidence="4">
    <location>
        <begin position="84"/>
        <end position="119"/>
    </location>
</feature>
<evidence type="ECO:0000259" key="4">
    <source>
        <dbReference type="PROSITE" id="PS50222"/>
    </source>
</evidence>
<evidence type="ECO:0000313" key="6">
    <source>
        <dbReference type="Proteomes" id="UP000678393"/>
    </source>
</evidence>